<dbReference type="SUPFAM" id="SSF48452">
    <property type="entry name" value="TPR-like"/>
    <property type="match status" value="1"/>
</dbReference>
<evidence type="ECO:0000256" key="2">
    <source>
        <dbReference type="ARBA" id="ARBA00012438"/>
    </source>
</evidence>
<dbReference type="InterPro" id="IPR036097">
    <property type="entry name" value="HisK_dim/P_sf"/>
</dbReference>
<dbReference type="PROSITE" id="PS50109">
    <property type="entry name" value="HIS_KIN"/>
    <property type="match status" value="1"/>
</dbReference>
<gene>
    <name evidence="6" type="ORF">MWH26_08600</name>
</gene>
<sequence length="689" mass="77364">MIQRVLGVLLGLLLLVTGSAAWAQSPQTRAVHQALRRASTDTARVLLLADLAATYRYSRFDSVQWYARQGLDLARRIHYPKGEGRCLSRIALLLGERGNLPQALRVDLQALRLNEASHDLEGTARTLNQTGLLYFALDDYRPSLQYFFRARELYQLARTQDTSQLISVLTNLGASYEGLRRYDSAAFFLNQAWQLTQHAPSVHQSSWGNPAPYVLRELGLLQVAQGRPTEALAFYRRSVRAALPENDHRSACRSYQYMAELYRARHQPDSSIYYARKALRLGQQLPFVVGIVRNSKLLTAIFESQRQPDSTLKYMRLLLTAQDSLHNPRRIKQLDAIGFAEQQRLRELEAERKQFEGHVHTAALLAGVGVLLLVSVLLGRSNRQQQHANRRLQSLNEQVTHQAKELTAQRDHLARTLQELKIAQSQLVLREKMASLGELMAGVAHEIQTPVSSVRKFAASSAELCTELRQEISNALPPSHDQEVVDEMLQNLLQNQTRILQYAQRADSIVRGMLEYSQNGTSPRQLTELNTLAEEYLRLAYHDLRAKNRYFNAALTLRLDPAVGPVQIVRQDVGRALVGIFSATLLAVLQRQAGAEPEEGYVPQVELRTHRTTDSVEILVRDNGLGFSEEALATLFKRFPGPDNASADLGLPLSYDLITKGLGGQLSVSSTLHQGTEYRIILSLPAYTA</sequence>
<reference evidence="6 7" key="1">
    <citation type="submission" date="2022-04" db="EMBL/GenBank/DDBJ databases">
        <title>Hymenobacter sp. isolated from the air.</title>
        <authorList>
            <person name="Won M."/>
            <person name="Lee C.-M."/>
            <person name="Woen H.-Y."/>
            <person name="Kwon S.-W."/>
        </authorList>
    </citation>
    <scope>NUCLEOTIDE SEQUENCE [LARGE SCALE GENOMIC DNA]</scope>
    <source>
        <strain evidence="7">5516 S-25</strain>
    </source>
</reference>
<keyword evidence="7" id="KW-1185">Reference proteome</keyword>
<dbReference type="EMBL" id="CP095848">
    <property type="protein sequence ID" value="UPL50949.1"/>
    <property type="molecule type" value="Genomic_DNA"/>
</dbReference>
<dbReference type="PANTHER" id="PTHR43065">
    <property type="entry name" value="SENSOR HISTIDINE KINASE"/>
    <property type="match status" value="1"/>
</dbReference>
<dbReference type="InterPro" id="IPR003594">
    <property type="entry name" value="HATPase_dom"/>
</dbReference>
<dbReference type="Gene3D" id="1.10.287.130">
    <property type="match status" value="1"/>
</dbReference>
<organism evidence="6 7">
    <name type="scientific">Hymenobacter sublimis</name>
    <dbReference type="NCBI Taxonomy" id="2933777"/>
    <lineage>
        <taxon>Bacteria</taxon>
        <taxon>Pseudomonadati</taxon>
        <taxon>Bacteroidota</taxon>
        <taxon>Cytophagia</taxon>
        <taxon>Cytophagales</taxon>
        <taxon>Hymenobacteraceae</taxon>
        <taxon>Hymenobacter</taxon>
    </lineage>
</organism>
<feature type="signal peptide" evidence="4">
    <location>
        <begin position="1"/>
        <end position="23"/>
    </location>
</feature>
<dbReference type="Pfam" id="PF13424">
    <property type="entry name" value="TPR_12"/>
    <property type="match status" value="2"/>
</dbReference>
<keyword evidence="4" id="KW-0732">Signal</keyword>
<feature type="chain" id="PRO_5046603965" description="histidine kinase" evidence="4">
    <location>
        <begin position="24"/>
        <end position="689"/>
    </location>
</feature>
<dbReference type="SUPFAM" id="SSF55874">
    <property type="entry name" value="ATPase domain of HSP90 chaperone/DNA topoisomerase II/histidine kinase"/>
    <property type="match status" value="1"/>
</dbReference>
<feature type="coiled-coil region" evidence="3">
    <location>
        <begin position="378"/>
        <end position="423"/>
    </location>
</feature>
<evidence type="ECO:0000256" key="3">
    <source>
        <dbReference type="SAM" id="Coils"/>
    </source>
</evidence>
<evidence type="ECO:0000313" key="7">
    <source>
        <dbReference type="Proteomes" id="UP000829647"/>
    </source>
</evidence>
<evidence type="ECO:0000256" key="4">
    <source>
        <dbReference type="SAM" id="SignalP"/>
    </source>
</evidence>
<keyword evidence="3" id="KW-0175">Coiled coil</keyword>
<dbReference type="Gene3D" id="1.25.40.10">
    <property type="entry name" value="Tetratricopeptide repeat domain"/>
    <property type="match status" value="2"/>
</dbReference>
<name>A0ABY4JDP1_9BACT</name>
<evidence type="ECO:0000259" key="5">
    <source>
        <dbReference type="PROSITE" id="PS50109"/>
    </source>
</evidence>
<accession>A0ABY4JDP1</accession>
<dbReference type="PANTHER" id="PTHR43065:SF42">
    <property type="entry name" value="TWO-COMPONENT SENSOR PPRA"/>
    <property type="match status" value="1"/>
</dbReference>
<dbReference type="SUPFAM" id="SSF47384">
    <property type="entry name" value="Homodimeric domain of signal transducing histidine kinase"/>
    <property type="match status" value="1"/>
</dbReference>
<dbReference type="InterPro" id="IPR011990">
    <property type="entry name" value="TPR-like_helical_dom_sf"/>
</dbReference>
<evidence type="ECO:0000313" key="6">
    <source>
        <dbReference type="EMBL" id="UPL50949.1"/>
    </source>
</evidence>
<dbReference type="InterPro" id="IPR005467">
    <property type="entry name" value="His_kinase_dom"/>
</dbReference>
<dbReference type="Gene3D" id="3.30.565.10">
    <property type="entry name" value="Histidine kinase-like ATPase, C-terminal domain"/>
    <property type="match status" value="1"/>
</dbReference>
<dbReference type="InterPro" id="IPR036890">
    <property type="entry name" value="HATPase_C_sf"/>
</dbReference>
<dbReference type="Proteomes" id="UP000829647">
    <property type="component" value="Chromosome"/>
</dbReference>
<dbReference type="EC" id="2.7.13.3" evidence="2"/>
<protein>
    <recommendedName>
        <fullName evidence="2">histidine kinase</fullName>
        <ecNumber evidence="2">2.7.13.3</ecNumber>
    </recommendedName>
</protein>
<dbReference type="InterPro" id="IPR003661">
    <property type="entry name" value="HisK_dim/P_dom"/>
</dbReference>
<dbReference type="InterPro" id="IPR019734">
    <property type="entry name" value="TPR_rpt"/>
</dbReference>
<evidence type="ECO:0000256" key="1">
    <source>
        <dbReference type="ARBA" id="ARBA00000085"/>
    </source>
</evidence>
<dbReference type="CDD" id="cd00082">
    <property type="entry name" value="HisKA"/>
    <property type="match status" value="1"/>
</dbReference>
<proteinExistence type="predicted"/>
<dbReference type="RefSeq" id="WP_247976874.1">
    <property type="nucleotide sequence ID" value="NZ_CP095848.1"/>
</dbReference>
<dbReference type="Pfam" id="PF02518">
    <property type="entry name" value="HATPase_c"/>
    <property type="match status" value="1"/>
</dbReference>
<comment type="catalytic activity">
    <reaction evidence="1">
        <text>ATP + protein L-histidine = ADP + protein N-phospho-L-histidine.</text>
        <dbReference type="EC" id="2.7.13.3"/>
    </reaction>
</comment>
<feature type="domain" description="Histidine kinase" evidence="5">
    <location>
        <begin position="442"/>
        <end position="686"/>
    </location>
</feature>
<dbReference type="SMART" id="SM00028">
    <property type="entry name" value="TPR"/>
    <property type="match status" value="5"/>
</dbReference>